<keyword evidence="2" id="KW-1185">Reference proteome</keyword>
<reference evidence="1 2" key="1">
    <citation type="submission" date="2016-04" db="EMBL/GenBank/DDBJ databases">
        <title>A degradative enzymes factory behind the ericoid mycorrhizal symbiosis.</title>
        <authorList>
            <consortium name="DOE Joint Genome Institute"/>
            <person name="Martino E."/>
            <person name="Morin E."/>
            <person name="Grelet G."/>
            <person name="Kuo A."/>
            <person name="Kohler A."/>
            <person name="Daghino S."/>
            <person name="Barry K."/>
            <person name="Choi C."/>
            <person name="Cichocki N."/>
            <person name="Clum A."/>
            <person name="Copeland A."/>
            <person name="Hainaut M."/>
            <person name="Haridas S."/>
            <person name="Labutti K."/>
            <person name="Lindquist E."/>
            <person name="Lipzen A."/>
            <person name="Khouja H.-R."/>
            <person name="Murat C."/>
            <person name="Ohm R."/>
            <person name="Olson A."/>
            <person name="Spatafora J."/>
            <person name="Veneault-Fourrey C."/>
            <person name="Henrissat B."/>
            <person name="Grigoriev I."/>
            <person name="Martin F."/>
            <person name="Perotto S."/>
        </authorList>
    </citation>
    <scope>NUCLEOTIDE SEQUENCE [LARGE SCALE GENOMIC DNA]</scope>
    <source>
        <strain evidence="1 2">F</strain>
    </source>
</reference>
<evidence type="ECO:0000313" key="2">
    <source>
        <dbReference type="Proteomes" id="UP000235786"/>
    </source>
</evidence>
<dbReference type="Proteomes" id="UP000235786">
    <property type="component" value="Unassembled WGS sequence"/>
</dbReference>
<evidence type="ECO:0000313" key="1">
    <source>
        <dbReference type="EMBL" id="PMD43170.1"/>
    </source>
</evidence>
<dbReference type="AlphaFoldDB" id="A0A2J6RXC8"/>
<gene>
    <name evidence="1" type="ORF">L207DRAFT_509714</name>
</gene>
<sequence>MARLLLYHASSAPQQISICFIRALIAWPAPSGAVTYFPSYLEFQYPKNSALALDMPISRGESSLKTNLGRVPPH</sequence>
<dbReference type="EMBL" id="KZ613942">
    <property type="protein sequence ID" value="PMD43170.1"/>
    <property type="molecule type" value="Genomic_DNA"/>
</dbReference>
<proteinExistence type="predicted"/>
<name>A0A2J6RXC8_HYAVF</name>
<protein>
    <submittedName>
        <fullName evidence="1">Uncharacterized protein</fullName>
    </submittedName>
</protein>
<accession>A0A2J6RXC8</accession>
<organism evidence="1 2">
    <name type="scientific">Hyaloscypha variabilis (strain UAMH 11265 / GT02V1 / F)</name>
    <name type="common">Meliniomyces variabilis</name>
    <dbReference type="NCBI Taxonomy" id="1149755"/>
    <lineage>
        <taxon>Eukaryota</taxon>
        <taxon>Fungi</taxon>
        <taxon>Dikarya</taxon>
        <taxon>Ascomycota</taxon>
        <taxon>Pezizomycotina</taxon>
        <taxon>Leotiomycetes</taxon>
        <taxon>Helotiales</taxon>
        <taxon>Hyaloscyphaceae</taxon>
        <taxon>Hyaloscypha</taxon>
        <taxon>Hyaloscypha variabilis</taxon>
    </lineage>
</organism>